<reference evidence="2" key="1">
    <citation type="submission" date="2021-02" db="EMBL/GenBank/DDBJ databases">
        <authorList>
            <person name="Nowell W R."/>
        </authorList>
    </citation>
    <scope>NUCLEOTIDE SEQUENCE</scope>
</reference>
<sequence>ARFNKGLIENCQRDIGKFCQSEIIDQDSDDKDSDEDDGDNDDKDTHKKDDPNPNTDENGDVKDREMGGRIIQCLRSKYADTTITLEPPCVSELIDVIQTSKLDIKLDFRLYQSCRKSLNING</sequence>
<comment type="caution">
    <text evidence="2">The sequence shown here is derived from an EMBL/GenBank/DDBJ whole genome shotgun (WGS) entry which is preliminary data.</text>
</comment>
<feature type="region of interest" description="Disordered" evidence="1">
    <location>
        <begin position="22"/>
        <end position="64"/>
    </location>
</feature>
<feature type="compositionally biased region" description="Acidic residues" evidence="1">
    <location>
        <begin position="24"/>
        <end position="42"/>
    </location>
</feature>
<protein>
    <submittedName>
        <fullName evidence="2">Uncharacterized protein</fullName>
    </submittedName>
</protein>
<organism evidence="2 3">
    <name type="scientific">Rotaria socialis</name>
    <dbReference type="NCBI Taxonomy" id="392032"/>
    <lineage>
        <taxon>Eukaryota</taxon>
        <taxon>Metazoa</taxon>
        <taxon>Spiralia</taxon>
        <taxon>Gnathifera</taxon>
        <taxon>Rotifera</taxon>
        <taxon>Eurotatoria</taxon>
        <taxon>Bdelloidea</taxon>
        <taxon>Philodinida</taxon>
        <taxon>Philodinidae</taxon>
        <taxon>Rotaria</taxon>
    </lineage>
</organism>
<evidence type="ECO:0000256" key="1">
    <source>
        <dbReference type="SAM" id="MobiDB-lite"/>
    </source>
</evidence>
<accession>A0A821XYH4</accession>
<feature type="non-terminal residue" evidence="2">
    <location>
        <position position="1"/>
    </location>
</feature>
<dbReference type="Proteomes" id="UP000663838">
    <property type="component" value="Unassembled WGS sequence"/>
</dbReference>
<evidence type="ECO:0000313" key="3">
    <source>
        <dbReference type="Proteomes" id="UP000663838"/>
    </source>
</evidence>
<name>A0A821XYH4_9BILA</name>
<gene>
    <name evidence="2" type="ORF">TOA249_LOCUS33814</name>
</gene>
<dbReference type="EMBL" id="CAJOBS010012769">
    <property type="protein sequence ID" value="CAF4949722.1"/>
    <property type="molecule type" value="Genomic_DNA"/>
</dbReference>
<proteinExistence type="predicted"/>
<dbReference type="AlphaFoldDB" id="A0A821XYH4"/>
<evidence type="ECO:0000313" key="2">
    <source>
        <dbReference type="EMBL" id="CAF4949722.1"/>
    </source>
</evidence>
<feature type="non-terminal residue" evidence="2">
    <location>
        <position position="122"/>
    </location>
</feature>